<organism evidence="2 3">
    <name type="scientific">Phycicoccus avicenniae</name>
    <dbReference type="NCBI Taxonomy" id="2828860"/>
    <lineage>
        <taxon>Bacteria</taxon>
        <taxon>Bacillati</taxon>
        <taxon>Actinomycetota</taxon>
        <taxon>Actinomycetes</taxon>
        <taxon>Micrococcales</taxon>
        <taxon>Intrasporangiaceae</taxon>
        <taxon>Phycicoccus</taxon>
    </lineage>
</organism>
<reference evidence="2" key="1">
    <citation type="submission" date="2021-04" db="EMBL/GenBank/DDBJ databases">
        <title>Phycicoccus avicenniae sp. nov., a novel endophytic actinomycetes isolated from branch of Avicennia mariana.</title>
        <authorList>
            <person name="Tuo L."/>
        </authorList>
    </citation>
    <scope>NUCLEOTIDE SEQUENCE</scope>
    <source>
        <strain evidence="2">BSK3Z-2</strain>
    </source>
</reference>
<dbReference type="Proteomes" id="UP000677016">
    <property type="component" value="Unassembled WGS sequence"/>
</dbReference>
<protein>
    <recommendedName>
        <fullName evidence="4">Secreted protein</fullName>
    </recommendedName>
</protein>
<comment type="caution">
    <text evidence="2">The sequence shown here is derived from an EMBL/GenBank/DDBJ whole genome shotgun (WGS) entry which is preliminary data.</text>
</comment>
<name>A0A941HYP6_9MICO</name>
<keyword evidence="3" id="KW-1185">Reference proteome</keyword>
<sequence>MPSRHRILATLAAACALGLTGATGAQAVTWEYDVAQLKTIPSAFTCNRTVDESYGKGCYDRSGDIFWVWDQQADAQSVGIIWKTTSGRQGVCRHAGGASGADYWNKRQCNKNLPENRTVTFRIGRCDKTATRSCKHPSHYTNTSAWVSSVT</sequence>
<proteinExistence type="predicted"/>
<evidence type="ECO:0000256" key="1">
    <source>
        <dbReference type="SAM" id="SignalP"/>
    </source>
</evidence>
<evidence type="ECO:0000313" key="2">
    <source>
        <dbReference type="EMBL" id="MBR7743213.1"/>
    </source>
</evidence>
<feature type="chain" id="PRO_5037191223" description="Secreted protein" evidence="1">
    <location>
        <begin position="28"/>
        <end position="151"/>
    </location>
</feature>
<gene>
    <name evidence="2" type="ORF">KC207_07915</name>
</gene>
<evidence type="ECO:0000313" key="3">
    <source>
        <dbReference type="Proteomes" id="UP000677016"/>
    </source>
</evidence>
<dbReference type="EMBL" id="JAGSNF010000009">
    <property type="protein sequence ID" value="MBR7743213.1"/>
    <property type="molecule type" value="Genomic_DNA"/>
</dbReference>
<feature type="signal peptide" evidence="1">
    <location>
        <begin position="1"/>
        <end position="27"/>
    </location>
</feature>
<evidence type="ECO:0008006" key="4">
    <source>
        <dbReference type="Google" id="ProtNLM"/>
    </source>
</evidence>
<keyword evidence="1" id="KW-0732">Signal</keyword>
<accession>A0A941HYP6</accession>
<dbReference type="RefSeq" id="WP_211602458.1">
    <property type="nucleotide sequence ID" value="NZ_JAGSNF010000009.1"/>
</dbReference>
<dbReference type="AlphaFoldDB" id="A0A941HYP6"/>